<dbReference type="EMBL" id="AZEZ01000039">
    <property type="protein sequence ID" value="KRL44558.1"/>
    <property type="molecule type" value="Genomic_DNA"/>
</dbReference>
<dbReference type="PATRIC" id="fig|1423770.3.peg.2180"/>
<dbReference type="PANTHER" id="PTHR10000">
    <property type="entry name" value="PHOSPHOSERINE PHOSPHATASE"/>
    <property type="match status" value="1"/>
</dbReference>
<dbReference type="Proteomes" id="UP000050872">
    <property type="component" value="Unassembled WGS sequence"/>
</dbReference>
<dbReference type="NCBIfam" id="TIGR01484">
    <property type="entry name" value="HAD-SF-IIB"/>
    <property type="match status" value="1"/>
</dbReference>
<gene>
    <name evidence="1" type="ORF">FD29_GL002123</name>
</gene>
<name>A0A0R1QJ93_9LACO</name>
<evidence type="ECO:0000313" key="1">
    <source>
        <dbReference type="EMBL" id="KRL44558.1"/>
    </source>
</evidence>
<dbReference type="Gene3D" id="3.30.1240.10">
    <property type="match status" value="1"/>
</dbReference>
<evidence type="ECO:0000313" key="2">
    <source>
        <dbReference type="Proteomes" id="UP000050872"/>
    </source>
</evidence>
<dbReference type="Gene3D" id="3.40.50.1000">
    <property type="entry name" value="HAD superfamily/HAD-like"/>
    <property type="match status" value="1"/>
</dbReference>
<protein>
    <submittedName>
        <fullName evidence="1">Hydrolase of the had superfamily</fullName>
    </submittedName>
</protein>
<comment type="caution">
    <text evidence="1">The sequence shown here is derived from an EMBL/GenBank/DDBJ whole genome shotgun (WGS) entry which is preliminary data.</text>
</comment>
<dbReference type="STRING" id="1423770.FD29_GL002123"/>
<dbReference type="AlphaFoldDB" id="A0A0R1QJ93"/>
<dbReference type="RefSeq" id="WP_057887721.1">
    <property type="nucleotide sequence ID" value="NZ_AZEZ01000039.1"/>
</dbReference>
<dbReference type="GO" id="GO:0000287">
    <property type="term" value="F:magnesium ion binding"/>
    <property type="evidence" value="ECO:0007669"/>
    <property type="project" value="TreeGrafter"/>
</dbReference>
<dbReference type="GO" id="GO:0005829">
    <property type="term" value="C:cytosol"/>
    <property type="evidence" value="ECO:0007669"/>
    <property type="project" value="TreeGrafter"/>
</dbReference>
<accession>A0A0R1QJ93</accession>
<keyword evidence="2" id="KW-1185">Reference proteome</keyword>
<dbReference type="OrthoDB" id="1650327at2"/>
<dbReference type="Pfam" id="PF08282">
    <property type="entry name" value="Hydrolase_3"/>
    <property type="match status" value="1"/>
</dbReference>
<dbReference type="InterPro" id="IPR036412">
    <property type="entry name" value="HAD-like_sf"/>
</dbReference>
<dbReference type="SUPFAM" id="SSF56784">
    <property type="entry name" value="HAD-like"/>
    <property type="match status" value="1"/>
</dbReference>
<reference evidence="1 2" key="1">
    <citation type="journal article" date="2015" name="Genome Announc.">
        <title>Expanding the biotechnology potential of lactobacilli through comparative genomics of 213 strains and associated genera.</title>
        <authorList>
            <person name="Sun Z."/>
            <person name="Harris H.M."/>
            <person name="McCann A."/>
            <person name="Guo C."/>
            <person name="Argimon S."/>
            <person name="Zhang W."/>
            <person name="Yang X."/>
            <person name="Jeffery I.B."/>
            <person name="Cooney J.C."/>
            <person name="Kagawa T.F."/>
            <person name="Liu W."/>
            <person name="Song Y."/>
            <person name="Salvetti E."/>
            <person name="Wrobel A."/>
            <person name="Rasinkangas P."/>
            <person name="Parkhill J."/>
            <person name="Rea M.C."/>
            <person name="O'Sullivan O."/>
            <person name="Ritari J."/>
            <person name="Douillard F.P."/>
            <person name="Paul Ross R."/>
            <person name="Yang R."/>
            <person name="Briner A.E."/>
            <person name="Felis G.E."/>
            <person name="de Vos W.M."/>
            <person name="Barrangou R."/>
            <person name="Klaenhammer T.R."/>
            <person name="Caufield P.W."/>
            <person name="Cui Y."/>
            <person name="Zhang H."/>
            <person name="O'Toole P.W."/>
        </authorList>
    </citation>
    <scope>NUCLEOTIDE SEQUENCE [LARGE SCALE GENOMIC DNA]</scope>
    <source>
        <strain evidence="1 2">DSM 14500</strain>
    </source>
</reference>
<dbReference type="PANTHER" id="PTHR10000:SF53">
    <property type="entry name" value="5-AMINO-6-(5-PHOSPHO-D-RIBITYLAMINO)URACIL PHOSPHATASE YBJI-RELATED"/>
    <property type="match status" value="1"/>
</dbReference>
<sequence length="249" mass="27761">MKYIFDIDGTLSFDGIQIDPIITAAIEKLIAANNEVIFASARPIRDLLPMIPDFSAHKLIGANGAMISIEKNIEVVSGINSQDFEFLKKLIQTYNLDYIADSSWNYASKITAPCLIERMIDPNQLAQRIKLNEIIDPIKTIFVNLENQLQKELMELVSQQTKLAVIGLSGEGTVDITATGINKFSTLDRLGVDQYIAFGNDRNDLEMLDGAIRSIWINSKPSLKYLGDQYDIVCEPDPQTIADLITSFI</sequence>
<proteinExistence type="predicted"/>
<organism evidence="1 2">
    <name type="scientific">Companilactobacillus mindensis DSM 14500</name>
    <dbReference type="NCBI Taxonomy" id="1423770"/>
    <lineage>
        <taxon>Bacteria</taxon>
        <taxon>Bacillati</taxon>
        <taxon>Bacillota</taxon>
        <taxon>Bacilli</taxon>
        <taxon>Lactobacillales</taxon>
        <taxon>Lactobacillaceae</taxon>
        <taxon>Companilactobacillus</taxon>
    </lineage>
</organism>
<dbReference type="InterPro" id="IPR023214">
    <property type="entry name" value="HAD_sf"/>
</dbReference>
<dbReference type="GO" id="GO:0016791">
    <property type="term" value="F:phosphatase activity"/>
    <property type="evidence" value="ECO:0007669"/>
    <property type="project" value="TreeGrafter"/>
</dbReference>
<keyword evidence="1" id="KW-0378">Hydrolase</keyword>
<dbReference type="InterPro" id="IPR006379">
    <property type="entry name" value="HAD-SF_hydro_IIB"/>
</dbReference>